<dbReference type="Proteomes" id="UP001595891">
    <property type="component" value="Unassembled WGS sequence"/>
</dbReference>
<keyword evidence="1" id="KW-0238">DNA-binding</keyword>
<dbReference type="RefSeq" id="WP_262844069.1">
    <property type="nucleotide sequence ID" value="NZ_JANZYP010000024.1"/>
</dbReference>
<dbReference type="PROSITE" id="PS50937">
    <property type="entry name" value="HTH_MERR_2"/>
    <property type="match status" value="1"/>
</dbReference>
<keyword evidence="4" id="KW-1185">Reference proteome</keyword>
<dbReference type="SMART" id="SM00422">
    <property type="entry name" value="HTH_MERR"/>
    <property type="match status" value="1"/>
</dbReference>
<dbReference type="PRINTS" id="PR00040">
    <property type="entry name" value="HTHMERR"/>
</dbReference>
<evidence type="ECO:0000313" key="3">
    <source>
        <dbReference type="EMBL" id="MFC4587326.1"/>
    </source>
</evidence>
<evidence type="ECO:0000256" key="1">
    <source>
        <dbReference type="ARBA" id="ARBA00023125"/>
    </source>
</evidence>
<dbReference type="InterPro" id="IPR047057">
    <property type="entry name" value="MerR_fam"/>
</dbReference>
<dbReference type="Pfam" id="PF13411">
    <property type="entry name" value="MerR_1"/>
    <property type="match status" value="1"/>
</dbReference>
<dbReference type="PANTHER" id="PTHR30204">
    <property type="entry name" value="REDOX-CYCLING DRUG-SENSING TRANSCRIPTIONAL ACTIVATOR SOXR"/>
    <property type="match status" value="1"/>
</dbReference>
<dbReference type="CDD" id="cd00592">
    <property type="entry name" value="HTH_MerR-like"/>
    <property type="match status" value="1"/>
</dbReference>
<comment type="caution">
    <text evidence="3">The sequence shown here is derived from an EMBL/GenBank/DDBJ whole genome shotgun (WGS) entry which is preliminary data.</text>
</comment>
<gene>
    <name evidence="3" type="ORF">ACFO8L_14630</name>
</gene>
<dbReference type="Gene3D" id="1.10.1660.10">
    <property type="match status" value="1"/>
</dbReference>
<dbReference type="InterPro" id="IPR000551">
    <property type="entry name" value="MerR-type_HTH_dom"/>
</dbReference>
<organism evidence="3 4">
    <name type="scientific">Sphaerisporangium corydalis</name>
    <dbReference type="NCBI Taxonomy" id="1441875"/>
    <lineage>
        <taxon>Bacteria</taxon>
        <taxon>Bacillati</taxon>
        <taxon>Actinomycetota</taxon>
        <taxon>Actinomycetes</taxon>
        <taxon>Streptosporangiales</taxon>
        <taxon>Streptosporangiaceae</taxon>
        <taxon>Sphaerisporangium</taxon>
    </lineage>
</organism>
<sequence>MDGEGELLTIGQLAGRTGLSARTIRFWSDAGAVPPSGRSAGGYRLYDDEAVARLELVSTLRDLGLGLEVIQRILSRRTSLAEAVEVHAEALDAEIRLLRSRRAILRGLAKYTDIREMPQMHKLARKSAEERQQIIDEFVTWVFEGVGGQETEIVAGWMREMPSELPDDPAPEQVEAWIELGDLVADADFRGAVRRLVLGGREDSRLEFGLELRPLVLLNAGGAVEEGV</sequence>
<dbReference type="InterPro" id="IPR009061">
    <property type="entry name" value="DNA-bd_dom_put_sf"/>
</dbReference>
<name>A0ABV9EFN9_9ACTN</name>
<evidence type="ECO:0000259" key="2">
    <source>
        <dbReference type="PROSITE" id="PS50937"/>
    </source>
</evidence>
<feature type="domain" description="HTH merR-type" evidence="2">
    <location>
        <begin position="7"/>
        <end position="76"/>
    </location>
</feature>
<proteinExistence type="predicted"/>
<reference evidence="4" key="1">
    <citation type="journal article" date="2019" name="Int. J. Syst. Evol. Microbiol.">
        <title>The Global Catalogue of Microorganisms (GCM) 10K type strain sequencing project: providing services to taxonomists for standard genome sequencing and annotation.</title>
        <authorList>
            <consortium name="The Broad Institute Genomics Platform"/>
            <consortium name="The Broad Institute Genome Sequencing Center for Infectious Disease"/>
            <person name="Wu L."/>
            <person name="Ma J."/>
        </authorList>
    </citation>
    <scope>NUCLEOTIDE SEQUENCE [LARGE SCALE GENOMIC DNA]</scope>
    <source>
        <strain evidence="4">CCUG 49560</strain>
    </source>
</reference>
<protein>
    <submittedName>
        <fullName evidence="3">MerR family transcriptional regulator</fullName>
    </submittedName>
</protein>
<dbReference type="PANTHER" id="PTHR30204:SF93">
    <property type="entry name" value="HTH MERR-TYPE DOMAIN-CONTAINING PROTEIN"/>
    <property type="match status" value="1"/>
</dbReference>
<dbReference type="EMBL" id="JBHSFN010000008">
    <property type="protein sequence ID" value="MFC4587326.1"/>
    <property type="molecule type" value="Genomic_DNA"/>
</dbReference>
<dbReference type="SUPFAM" id="SSF46955">
    <property type="entry name" value="Putative DNA-binding domain"/>
    <property type="match status" value="1"/>
</dbReference>
<accession>A0ABV9EFN9</accession>
<evidence type="ECO:0000313" key="4">
    <source>
        <dbReference type="Proteomes" id="UP001595891"/>
    </source>
</evidence>